<dbReference type="InterPro" id="IPR035979">
    <property type="entry name" value="RBD_domain_sf"/>
</dbReference>
<evidence type="ECO:0000256" key="1">
    <source>
        <dbReference type="ARBA" id="ARBA00022737"/>
    </source>
</evidence>
<evidence type="ECO:0000256" key="4">
    <source>
        <dbReference type="SAM" id="MobiDB-lite"/>
    </source>
</evidence>
<dbReference type="OrthoDB" id="639027at2759"/>
<dbReference type="Pfam" id="PF00076">
    <property type="entry name" value="RRM_1"/>
    <property type="match status" value="2"/>
</dbReference>
<dbReference type="InterPro" id="IPR012677">
    <property type="entry name" value="Nucleotide-bd_a/b_plait_sf"/>
</dbReference>
<dbReference type="GO" id="GO:0003723">
    <property type="term" value="F:RNA binding"/>
    <property type="evidence" value="ECO:0007669"/>
    <property type="project" value="UniProtKB-UniRule"/>
</dbReference>
<feature type="compositionally biased region" description="Acidic residues" evidence="4">
    <location>
        <begin position="46"/>
        <end position="77"/>
    </location>
</feature>
<evidence type="ECO:0000256" key="2">
    <source>
        <dbReference type="ARBA" id="ARBA00022884"/>
    </source>
</evidence>
<comment type="caution">
    <text evidence="6">The sequence shown here is derived from an EMBL/GenBank/DDBJ whole genome shotgun (WGS) entry which is preliminary data.</text>
</comment>
<proteinExistence type="predicted"/>
<dbReference type="InterPro" id="IPR000504">
    <property type="entry name" value="RRM_dom"/>
</dbReference>
<name>I0YSJ5_COCSC</name>
<dbReference type="AlphaFoldDB" id="I0YSJ5"/>
<keyword evidence="1" id="KW-0677">Repeat</keyword>
<feature type="compositionally biased region" description="Acidic residues" evidence="4">
    <location>
        <begin position="17"/>
        <end position="29"/>
    </location>
</feature>
<dbReference type="PANTHER" id="PTHR24012">
    <property type="entry name" value="RNA BINDING PROTEIN"/>
    <property type="match status" value="1"/>
</dbReference>
<organism evidence="6 7">
    <name type="scientific">Coccomyxa subellipsoidea (strain C-169)</name>
    <name type="common">Green microalga</name>
    <dbReference type="NCBI Taxonomy" id="574566"/>
    <lineage>
        <taxon>Eukaryota</taxon>
        <taxon>Viridiplantae</taxon>
        <taxon>Chlorophyta</taxon>
        <taxon>core chlorophytes</taxon>
        <taxon>Trebouxiophyceae</taxon>
        <taxon>Trebouxiophyceae incertae sedis</taxon>
        <taxon>Coccomyxaceae</taxon>
        <taxon>Coccomyxa</taxon>
        <taxon>Coccomyxa subellipsoidea</taxon>
    </lineage>
</organism>
<gene>
    <name evidence="6" type="ORF">COCSUDRAFT_48078</name>
</gene>
<dbReference type="STRING" id="574566.I0YSJ5"/>
<feature type="domain" description="RRM" evidence="5">
    <location>
        <begin position="407"/>
        <end position="496"/>
    </location>
</feature>
<evidence type="ECO:0000256" key="3">
    <source>
        <dbReference type="PROSITE-ProRule" id="PRU00176"/>
    </source>
</evidence>
<sequence>MAEKDNAAELLEQHPDDADDLEPQDEDQLEEHQGEDGSGDQWDLGQEADADFGVESQDEEMNGDGEGEEIDYPEDGAGDQAELAGASQEEAEQVEADANCTEETGKDADQEQHKEAATQNGDAQKEFRTPQKAKRQSEPSPPQEWELFGEIPPRMLPSPLIKVVNVPGKSVPDINEDSLRTLLEAQGLSVHSIAFDSPGGSDTKRFAYVRLTPQPPPWLAKSEPAAEEAAKEPEGEEEKKEGDEEKGRSSRKRSRGNGFGGSGGQSIESLAEAAVRKLNAVEPKLELAGQTLQFIAHREQVTLFIGNLTEEWQDVDRLEKDLGQHGQVERAFIAYNAQGESKNYGIVEFAVPYMALKAKRALDDVEASMRPDTSRRAEREAGGRVEQVKLLRSEFAAIKSVQSQFSRTLFVSNLPQKYKDVRELRSIFEEFGGISDINIPVNQMTQQSRGFAFVEYKRSAYADAAYRFFCANPEHKTLGKLLTAGGPAVAAGRSTVAAAAGGSIVAAAAAGRAAGLAAGRAAGSAARWAAVAGRHSALDRAALGALWVARACVEMQQIQMQRQVQAQVQRQMQAQQATLQAQLRAAQQAAQQAQQQAEQFQRAATQAQAKAAVEAEARKRAEDEARRAAARIRSPGSTSTAYKRQPPVLKGGRGGGRMGAGNAAGFQAGMDTAGAATAAGGYGADASAAATYGPQAGYGDVTGQAAAGYGDASQGAAAAAYAAQASQGYGQAAYGAQTSYGDQSGYAAYGADKQDPATAAAYAGYQGYGQTADASGYGQGAADASNYGNYTSGYGTTTSTGYGQDAAAASAAYSGYGATAATGASAGYGSQGYDASGGYGSAAYGAQGGGYGQQAAGYGTEQATGGGYGAQAGYGQQANYGQQPAQADYGAVGQKRDASGYDAATAAQYGYGGVYGAQTGGNNAKRSRF</sequence>
<feature type="region of interest" description="Disordered" evidence="4">
    <location>
        <begin position="614"/>
        <end position="656"/>
    </location>
</feature>
<dbReference type="SMART" id="SM00360">
    <property type="entry name" value="RRM"/>
    <property type="match status" value="2"/>
</dbReference>
<dbReference type="SUPFAM" id="SSF54928">
    <property type="entry name" value="RNA-binding domain, RBD"/>
    <property type="match status" value="1"/>
</dbReference>
<feature type="region of interest" description="Disordered" evidence="4">
    <location>
        <begin position="1"/>
        <end position="155"/>
    </location>
</feature>
<dbReference type="GeneID" id="17039348"/>
<feature type="region of interest" description="Disordered" evidence="4">
    <location>
        <begin position="214"/>
        <end position="265"/>
    </location>
</feature>
<dbReference type="CDD" id="cd00590">
    <property type="entry name" value="RRM_SF"/>
    <property type="match status" value="2"/>
</dbReference>
<feature type="compositionally biased region" description="Basic and acidic residues" evidence="4">
    <location>
        <begin position="614"/>
        <end position="627"/>
    </location>
</feature>
<keyword evidence="2 3" id="KW-0694">RNA-binding</keyword>
<dbReference type="eggNOG" id="KOG4205">
    <property type="taxonomic scope" value="Eukaryota"/>
</dbReference>
<keyword evidence="7" id="KW-1185">Reference proteome</keyword>
<evidence type="ECO:0000313" key="7">
    <source>
        <dbReference type="Proteomes" id="UP000007264"/>
    </source>
</evidence>
<evidence type="ECO:0000313" key="6">
    <source>
        <dbReference type="EMBL" id="EIE21364.1"/>
    </source>
</evidence>
<feature type="compositionally biased region" description="Basic and acidic residues" evidence="4">
    <location>
        <begin position="1"/>
        <end position="16"/>
    </location>
</feature>
<feature type="compositionally biased region" description="Basic and acidic residues" evidence="4">
    <location>
        <begin position="228"/>
        <end position="248"/>
    </location>
</feature>
<protein>
    <recommendedName>
        <fullName evidence="5">RRM domain-containing protein</fullName>
    </recommendedName>
</protein>
<dbReference type="EMBL" id="AGSI01000012">
    <property type="protein sequence ID" value="EIE21364.1"/>
    <property type="molecule type" value="Genomic_DNA"/>
</dbReference>
<feature type="domain" description="RRM" evidence="5">
    <location>
        <begin position="301"/>
        <end position="393"/>
    </location>
</feature>
<dbReference type="Proteomes" id="UP000007264">
    <property type="component" value="Unassembled WGS sequence"/>
</dbReference>
<feature type="compositionally biased region" description="Basic and acidic residues" evidence="4">
    <location>
        <begin position="103"/>
        <end position="116"/>
    </location>
</feature>
<evidence type="ECO:0000259" key="5">
    <source>
        <dbReference type="PROSITE" id="PS50102"/>
    </source>
</evidence>
<dbReference type="Gene3D" id="3.30.70.330">
    <property type="match status" value="2"/>
</dbReference>
<reference evidence="6 7" key="1">
    <citation type="journal article" date="2012" name="Genome Biol.">
        <title>The genome of the polar eukaryotic microalga coccomyxa subellipsoidea reveals traits of cold adaptation.</title>
        <authorList>
            <person name="Blanc G."/>
            <person name="Agarkova I."/>
            <person name="Grimwood J."/>
            <person name="Kuo A."/>
            <person name="Brueggeman A."/>
            <person name="Dunigan D."/>
            <person name="Gurnon J."/>
            <person name="Ladunga I."/>
            <person name="Lindquist E."/>
            <person name="Lucas S."/>
            <person name="Pangilinan J."/>
            <person name="Proschold T."/>
            <person name="Salamov A."/>
            <person name="Schmutz J."/>
            <person name="Weeks D."/>
            <person name="Yamada T."/>
            <person name="Claverie J.M."/>
            <person name="Grigoriev I."/>
            <person name="Van Etten J."/>
            <person name="Lomsadze A."/>
            <person name="Borodovsky M."/>
        </authorList>
    </citation>
    <scope>NUCLEOTIDE SEQUENCE [LARGE SCALE GENOMIC DNA]</scope>
    <source>
        <strain evidence="6 7">C-169</strain>
    </source>
</reference>
<dbReference type="RefSeq" id="XP_005645908.1">
    <property type="nucleotide sequence ID" value="XM_005645851.1"/>
</dbReference>
<accession>I0YSJ5</accession>
<dbReference type="PROSITE" id="PS50102">
    <property type="entry name" value="RRM"/>
    <property type="match status" value="2"/>
</dbReference>
<dbReference type="KEGG" id="csl:COCSUDRAFT_48078"/>